<dbReference type="PANTHER" id="PTHR30204:SF98">
    <property type="entry name" value="HTH-TYPE TRANSCRIPTIONAL REGULATOR ADHR"/>
    <property type="match status" value="1"/>
</dbReference>
<accession>A0A2U1TAJ1</accession>
<evidence type="ECO:0000256" key="1">
    <source>
        <dbReference type="ARBA" id="ARBA00023125"/>
    </source>
</evidence>
<evidence type="ECO:0000313" key="4">
    <source>
        <dbReference type="Proteomes" id="UP000244962"/>
    </source>
</evidence>
<keyword evidence="1" id="KW-0238">DNA-binding</keyword>
<organism evidence="3 4">
    <name type="scientific">Mycetocola zhujimingii</name>
    <dbReference type="NCBI Taxonomy" id="2079792"/>
    <lineage>
        <taxon>Bacteria</taxon>
        <taxon>Bacillati</taxon>
        <taxon>Actinomycetota</taxon>
        <taxon>Actinomycetes</taxon>
        <taxon>Micrococcales</taxon>
        <taxon>Microbacteriaceae</taxon>
        <taxon>Mycetocola</taxon>
    </lineage>
</organism>
<dbReference type="Gene3D" id="1.10.1660.10">
    <property type="match status" value="1"/>
</dbReference>
<dbReference type="InterPro" id="IPR000551">
    <property type="entry name" value="MerR-type_HTH_dom"/>
</dbReference>
<reference evidence="4" key="1">
    <citation type="submission" date="2018-04" db="EMBL/GenBank/DDBJ databases">
        <authorList>
            <person name="Liu S."/>
            <person name="Wang Z."/>
            <person name="Li J."/>
        </authorList>
    </citation>
    <scope>NUCLEOTIDE SEQUENCE [LARGE SCALE GENOMIC DNA]</scope>
    <source>
        <strain evidence="4">622</strain>
    </source>
</reference>
<protein>
    <submittedName>
        <fullName evidence="3">MerR family transcriptional regulator</fullName>
    </submittedName>
</protein>
<dbReference type="Proteomes" id="UP000244962">
    <property type="component" value="Unassembled WGS sequence"/>
</dbReference>
<dbReference type="SMART" id="SM00422">
    <property type="entry name" value="HTH_MERR"/>
    <property type="match status" value="1"/>
</dbReference>
<dbReference type="PROSITE" id="PS50937">
    <property type="entry name" value="HTH_MERR_2"/>
    <property type="match status" value="1"/>
</dbReference>
<evidence type="ECO:0000313" key="3">
    <source>
        <dbReference type="EMBL" id="PWC04709.1"/>
    </source>
</evidence>
<dbReference type="GO" id="GO:0003677">
    <property type="term" value="F:DNA binding"/>
    <property type="evidence" value="ECO:0007669"/>
    <property type="project" value="UniProtKB-KW"/>
</dbReference>
<dbReference type="Pfam" id="PF13411">
    <property type="entry name" value="MerR_1"/>
    <property type="match status" value="1"/>
</dbReference>
<sequence>MQISELVRRADVPLATVKFYIREGMLPPGRSTSATRAEYDEKHLDRLRLIRSLTIVAGLPLNRAKKILAVIDHPEGTIYDMLGRAIEALASSNPSDESAGDETNRYPRAAAALAALPPTYNASNERMAAFAQLDEALLAAEEAGIPITPARLRLYGDHIMAIARAEIDGMPAGDPEAALQYAVLGTALYEPILAAIRRLAHQNLTVNAR</sequence>
<dbReference type="EMBL" id="QEFB01000018">
    <property type="protein sequence ID" value="PWC04709.1"/>
    <property type="molecule type" value="Genomic_DNA"/>
</dbReference>
<keyword evidence="4" id="KW-1185">Reference proteome</keyword>
<dbReference type="GO" id="GO:0003700">
    <property type="term" value="F:DNA-binding transcription factor activity"/>
    <property type="evidence" value="ECO:0007669"/>
    <property type="project" value="InterPro"/>
</dbReference>
<dbReference type="RefSeq" id="WP_108963751.1">
    <property type="nucleotide sequence ID" value="NZ_QEFB01000018.1"/>
</dbReference>
<dbReference type="InterPro" id="IPR047057">
    <property type="entry name" value="MerR_fam"/>
</dbReference>
<dbReference type="SUPFAM" id="SSF46955">
    <property type="entry name" value="Putative DNA-binding domain"/>
    <property type="match status" value="1"/>
</dbReference>
<comment type="caution">
    <text evidence="3">The sequence shown here is derived from an EMBL/GenBank/DDBJ whole genome shotgun (WGS) entry which is preliminary data.</text>
</comment>
<proteinExistence type="predicted"/>
<dbReference type="PANTHER" id="PTHR30204">
    <property type="entry name" value="REDOX-CYCLING DRUG-SENSING TRANSCRIPTIONAL ACTIVATOR SOXR"/>
    <property type="match status" value="1"/>
</dbReference>
<name>A0A2U1TAJ1_9MICO</name>
<gene>
    <name evidence="3" type="ORF">DF223_14830</name>
</gene>
<evidence type="ECO:0000259" key="2">
    <source>
        <dbReference type="PROSITE" id="PS50937"/>
    </source>
</evidence>
<dbReference type="InterPro" id="IPR009061">
    <property type="entry name" value="DNA-bd_dom_put_sf"/>
</dbReference>
<feature type="domain" description="HTH merR-type" evidence="2">
    <location>
        <begin position="1"/>
        <end position="70"/>
    </location>
</feature>
<dbReference type="AlphaFoldDB" id="A0A2U1TAJ1"/>